<dbReference type="PANTHER" id="PTHR43525:SF1">
    <property type="entry name" value="PROTEIN MALY"/>
    <property type="match status" value="1"/>
</dbReference>
<dbReference type="GO" id="GO:0047804">
    <property type="term" value="F:cysteine-S-conjugate beta-lyase activity"/>
    <property type="evidence" value="ECO:0007669"/>
    <property type="project" value="UniProtKB-EC"/>
</dbReference>
<keyword evidence="3" id="KW-0663">Pyridoxal phosphate</keyword>
<protein>
    <recommendedName>
        <fullName evidence="2">cysteine-S-conjugate beta-lyase</fullName>
        <ecNumber evidence="2">4.4.1.13</ecNumber>
    </recommendedName>
</protein>
<dbReference type="EC" id="4.4.1.13" evidence="2"/>
<comment type="caution">
    <text evidence="7">The sequence shown here is derived from an EMBL/GenBank/DDBJ whole genome shotgun (WGS) entry which is preliminary data.</text>
</comment>
<comment type="cofactor">
    <cofactor evidence="1">
        <name>pyridoxal 5'-phosphate</name>
        <dbReference type="ChEBI" id="CHEBI:597326"/>
    </cofactor>
</comment>
<feature type="domain" description="Aminotransferase class I/classII large" evidence="6">
    <location>
        <begin position="56"/>
        <end position="384"/>
    </location>
</feature>
<evidence type="ECO:0000256" key="5">
    <source>
        <dbReference type="ARBA" id="ARBA00037974"/>
    </source>
</evidence>
<name>A0A229UPP7_9BACL</name>
<dbReference type="Gene3D" id="3.40.640.10">
    <property type="entry name" value="Type I PLP-dependent aspartate aminotransferase-like (Major domain)"/>
    <property type="match status" value="1"/>
</dbReference>
<dbReference type="InterPro" id="IPR015424">
    <property type="entry name" value="PyrdxlP-dep_Trfase"/>
</dbReference>
<keyword evidence="8" id="KW-1185">Reference proteome</keyword>
<sequence length="391" mass="44595">MSGLIRTHNFDEMIDLRGTDSKKHNLYPEDVIPMWIADTDFKCPEPIVDAMVKRAELGVYGYTLSSNSFNFSVKSWLHKRFDFHIDEDWVVYAPAVVNGLVNAVQAFTQPGDHILIQSPVYHPFHHLIANNGRIKVQNSLLLHDGKYEIDFEDLEQKLKDPQTKMMLLCNPHNPVGRVYTREELTRIGEMCIKHGVIIVSDEIHSDIVYEGHTHIPFPSLSGEIKDNCIMCLNPSKTFNTPGLRTAAIIIPNETLRRTYENTITANKADGRTIFGTLAFETAYIECDYYADQLVEYLAENVRLLTDYVECHIPGIEVIRPEATYLMWLDCRQLGMSQQVLRTFMLEQAKVGLHDGMIFGAEGQGFMRMNIGCRRAVLQEALERIERAVSAL</sequence>
<dbReference type="NCBIfam" id="TIGR04350">
    <property type="entry name" value="C_S_lyase_PatB"/>
    <property type="match status" value="1"/>
</dbReference>
<keyword evidence="4" id="KW-0456">Lyase</keyword>
<accession>A0A229UPP7</accession>
<dbReference type="InterPro" id="IPR051798">
    <property type="entry name" value="Class-II_PLP-Dep_Aminotrans"/>
</dbReference>
<dbReference type="OrthoDB" id="9802872at2"/>
<evidence type="ECO:0000256" key="4">
    <source>
        <dbReference type="ARBA" id="ARBA00023239"/>
    </source>
</evidence>
<evidence type="ECO:0000313" key="8">
    <source>
        <dbReference type="Proteomes" id="UP000215509"/>
    </source>
</evidence>
<dbReference type="InterPro" id="IPR015422">
    <property type="entry name" value="PyrdxlP-dep_Trfase_small"/>
</dbReference>
<dbReference type="RefSeq" id="WP_094015713.1">
    <property type="nucleotide sequence ID" value="NZ_NMQW01000021.1"/>
</dbReference>
<evidence type="ECO:0000256" key="3">
    <source>
        <dbReference type="ARBA" id="ARBA00022898"/>
    </source>
</evidence>
<evidence type="ECO:0000259" key="6">
    <source>
        <dbReference type="Pfam" id="PF00155"/>
    </source>
</evidence>
<evidence type="ECO:0000256" key="1">
    <source>
        <dbReference type="ARBA" id="ARBA00001933"/>
    </source>
</evidence>
<keyword evidence="7" id="KW-0808">Transferase</keyword>
<comment type="similarity">
    <text evidence="5">Belongs to the class-II pyridoxal-phosphate-dependent aminotransferase family. MalY/PatB cystathionine beta-lyase subfamily.</text>
</comment>
<dbReference type="Proteomes" id="UP000215509">
    <property type="component" value="Unassembled WGS sequence"/>
</dbReference>
<dbReference type="PANTHER" id="PTHR43525">
    <property type="entry name" value="PROTEIN MALY"/>
    <property type="match status" value="1"/>
</dbReference>
<dbReference type="EMBL" id="NMQW01000021">
    <property type="protein sequence ID" value="OXM85517.1"/>
    <property type="molecule type" value="Genomic_DNA"/>
</dbReference>
<dbReference type="GO" id="GO:0008483">
    <property type="term" value="F:transaminase activity"/>
    <property type="evidence" value="ECO:0007669"/>
    <property type="project" value="UniProtKB-KW"/>
</dbReference>
<evidence type="ECO:0000256" key="2">
    <source>
        <dbReference type="ARBA" id="ARBA00012224"/>
    </source>
</evidence>
<dbReference type="Pfam" id="PF00155">
    <property type="entry name" value="Aminotran_1_2"/>
    <property type="match status" value="1"/>
</dbReference>
<dbReference type="CDD" id="cd00609">
    <property type="entry name" value="AAT_like"/>
    <property type="match status" value="1"/>
</dbReference>
<dbReference type="AlphaFoldDB" id="A0A229UPP7"/>
<dbReference type="GO" id="GO:0030170">
    <property type="term" value="F:pyridoxal phosphate binding"/>
    <property type="evidence" value="ECO:0007669"/>
    <property type="project" value="InterPro"/>
</dbReference>
<gene>
    <name evidence="7" type="ORF">CF651_15175</name>
</gene>
<dbReference type="InterPro" id="IPR015421">
    <property type="entry name" value="PyrdxlP-dep_Trfase_major"/>
</dbReference>
<dbReference type="SUPFAM" id="SSF53383">
    <property type="entry name" value="PLP-dependent transferases"/>
    <property type="match status" value="1"/>
</dbReference>
<evidence type="ECO:0000313" key="7">
    <source>
        <dbReference type="EMBL" id="OXM85517.1"/>
    </source>
</evidence>
<dbReference type="Gene3D" id="3.90.1150.10">
    <property type="entry name" value="Aspartate Aminotransferase, domain 1"/>
    <property type="match status" value="1"/>
</dbReference>
<dbReference type="InterPro" id="IPR004839">
    <property type="entry name" value="Aminotransferase_I/II_large"/>
</dbReference>
<reference evidence="7 8" key="1">
    <citation type="submission" date="2017-07" db="EMBL/GenBank/DDBJ databases">
        <title>Genome sequencing and assembly of Paenibacillus rigui.</title>
        <authorList>
            <person name="Mayilraj S."/>
        </authorList>
    </citation>
    <scope>NUCLEOTIDE SEQUENCE [LARGE SCALE GENOMIC DNA]</scope>
    <source>
        <strain evidence="7 8">JCM 16352</strain>
    </source>
</reference>
<keyword evidence="7" id="KW-0032">Aminotransferase</keyword>
<proteinExistence type="inferred from homology"/>
<dbReference type="InterPro" id="IPR027619">
    <property type="entry name" value="C-S_lyase_PatB-like"/>
</dbReference>
<organism evidence="7 8">
    <name type="scientific">Paenibacillus rigui</name>
    <dbReference type="NCBI Taxonomy" id="554312"/>
    <lineage>
        <taxon>Bacteria</taxon>
        <taxon>Bacillati</taxon>
        <taxon>Bacillota</taxon>
        <taxon>Bacilli</taxon>
        <taxon>Bacillales</taxon>
        <taxon>Paenibacillaceae</taxon>
        <taxon>Paenibacillus</taxon>
    </lineage>
</organism>